<feature type="domain" description="VWFA" evidence="17">
    <location>
        <begin position="211"/>
        <end position="394"/>
    </location>
</feature>
<dbReference type="PROSITE" id="PS00242">
    <property type="entry name" value="INTEGRIN_ALPHA"/>
    <property type="match status" value="1"/>
</dbReference>
<keyword evidence="3 16" id="KW-0812">Transmembrane</keyword>
<keyword evidence="5 16" id="KW-0732">Signal</keyword>
<dbReference type="Pfam" id="PF08441">
    <property type="entry name" value="Integrin_A_Ig_1"/>
    <property type="match status" value="1"/>
</dbReference>
<dbReference type="Proteomes" id="UP000694548">
    <property type="component" value="Chromosome sgr18"/>
</dbReference>
<keyword evidence="6" id="KW-0677">Repeat</keyword>
<dbReference type="PANTHER" id="PTHR23220">
    <property type="entry name" value="INTEGRIN ALPHA"/>
    <property type="match status" value="1"/>
</dbReference>
<sequence length="1223" mass="133626">MLQVSVCWCLHVLLSRTFPVRHSSCSDKCGASVGENARSEGTRMESVWKKILAVFVFSYTICRSQSFNVGTSGAKIFSGPAAEEFGHTVQQTTNHQDKWLLVGAPWSGFAANRMGDVYKCPVSGSRNSCDKLKLHDFVRIPNVKNVDVNMSLGLTLKRMPPINDFLTCGPLWGQQCGDQTFYPGVCVKLDSLLNVQPAFSPAVQTCGGPMDIVIVLDGSNSIYPWKPMTDFLVKLIPSLEIGPQNTQISVIQYGEVAKFEFKLNDYTTKAEVLSVASGISQMYGTLTNTFHAIQFASEKGFNPTNGGRPGAAKVMVVVTDGESHDSDFRDTVLALCEKQGITRFGIAVLGYYSRNNINTDNLIKEIKSIASLPTEKFFFNVSEEAALSTIAGTLGNRIFNIEGTGKGGENFQMEMSQVGFSAYYSSQKDVMMLGAVGAYAWSGTIVHQTGTKVTIFPYSAFEETLQDRNHSSLLGYSVTTLSDGSTEYFVAGAPRSNHSGQVIVYTVSADKKVTIIDSARGKQIGSYFGGVLCSLDVDNDGVTDLLLVGAPMSMSELKREEGRVHLFSVTKGILNDQGSLNGPAANENARFGMAISAVPDLDLDGYCDVVVGAPLEDNGKGVIYVYNGQKKTLNRKFSQRILGSKLDPQLQYFGRSLDGFTDLNDDKIPDLSIGALGKVVQLWSRGVGIVETTASFIPDKINILKLCDVGGRKLSCFNANVCFKATFRPKTPVGPIDVSYILILDADLQGSRVTSRGLFTKNNERYLKGKAQVTSTAFCLDNQVYVQETADFVNSLSLKVEIEQESAFVNPVLDAFSPSAFEFFIPFTKDCGSDEVCVSDLVLSVQTVRKVSRSAPVLVSANNRELSFEVAVRNKKENAYNTQVTATFSSNLYYSSVSFTDGVKCTATQIDTITCQVGYPVIKEGEEMKFQITFDYSFDQLLSQADVKFEAKSDSTEETPADNLDHIHIPLQYDTGIVLSRQSNINFFVANMSHDVVTQVRTWEDIGPEFDFTVKVSTGNFPISLLYLTVALPVSTKRGNQLLYLTGVETKGGSVSCDSKQLVDPLQILVKSYQASFSEESFRGMDQMNCKTAKCETIKCILKDTKAKSDYLVAVKTRIWSGTLNTASYLSIQLISGLEVETSNPDLLLIGHKQQNVVLTVSKPGEKADVPVGVIAGSAIAGLLLLALAVGLLWKFGFFKRKYQQLQKEADEDGPSRAHDEVL</sequence>
<dbReference type="Gene3D" id="3.40.50.410">
    <property type="entry name" value="von Willebrand factor, type A domain"/>
    <property type="match status" value="1"/>
</dbReference>
<evidence type="ECO:0000256" key="11">
    <source>
        <dbReference type="ARBA" id="ARBA00023136"/>
    </source>
</evidence>
<dbReference type="InterPro" id="IPR018184">
    <property type="entry name" value="Integrin_alpha_C_CS"/>
</dbReference>
<gene>
    <name evidence="18" type="primary">ITGA2</name>
</gene>
<dbReference type="FunFam" id="3.40.50.410:FF:000012">
    <property type="entry name" value="Integrin, alpha 10"/>
    <property type="match status" value="1"/>
</dbReference>
<evidence type="ECO:0000256" key="10">
    <source>
        <dbReference type="ARBA" id="ARBA00023037"/>
    </source>
</evidence>
<comment type="similarity">
    <text evidence="2 16">Belongs to the integrin alpha chain family.</text>
</comment>
<evidence type="ECO:0000256" key="8">
    <source>
        <dbReference type="ARBA" id="ARBA00022889"/>
    </source>
</evidence>
<dbReference type="InterPro" id="IPR028994">
    <property type="entry name" value="Integrin_alpha_N"/>
</dbReference>
<dbReference type="InterPro" id="IPR013517">
    <property type="entry name" value="FG-GAP"/>
</dbReference>
<dbReference type="PRINTS" id="PR01185">
    <property type="entry name" value="INTEGRINA"/>
</dbReference>
<evidence type="ECO:0000256" key="2">
    <source>
        <dbReference type="ARBA" id="ARBA00008054"/>
    </source>
</evidence>
<dbReference type="Pfam" id="PF01839">
    <property type="entry name" value="FG-GAP"/>
    <property type="match status" value="2"/>
</dbReference>
<evidence type="ECO:0000256" key="12">
    <source>
        <dbReference type="ARBA" id="ARBA00023157"/>
    </source>
</evidence>
<feature type="chain" id="PRO_5034907569" evidence="16">
    <location>
        <begin position="18"/>
        <end position="1223"/>
    </location>
</feature>
<keyword evidence="7" id="KW-0106">Calcium</keyword>
<dbReference type="InterPro" id="IPR000413">
    <property type="entry name" value="Integrin_alpha"/>
</dbReference>
<dbReference type="GeneTree" id="ENSGT00940000156303"/>
<keyword evidence="13 16" id="KW-0675">Receptor</keyword>
<evidence type="ECO:0000256" key="5">
    <source>
        <dbReference type="ARBA" id="ARBA00022729"/>
    </source>
</evidence>
<dbReference type="PROSITE" id="PS51470">
    <property type="entry name" value="FG_GAP"/>
    <property type="match status" value="5"/>
</dbReference>
<dbReference type="Pfam" id="PF00092">
    <property type="entry name" value="VWA"/>
    <property type="match status" value="1"/>
</dbReference>
<evidence type="ECO:0000256" key="13">
    <source>
        <dbReference type="ARBA" id="ARBA00023170"/>
    </source>
</evidence>
<keyword evidence="19" id="KW-1185">Reference proteome</keyword>
<proteinExistence type="inferred from homology"/>
<dbReference type="Gene3D" id="2.130.10.130">
    <property type="entry name" value="Integrin alpha, N-terminal"/>
    <property type="match status" value="2"/>
</dbReference>
<evidence type="ECO:0000256" key="1">
    <source>
        <dbReference type="ARBA" id="ARBA00004479"/>
    </source>
</evidence>
<dbReference type="Pfam" id="PF20806">
    <property type="entry name" value="Integrin_A_Ig_3"/>
    <property type="match status" value="1"/>
</dbReference>
<accession>A0A8C6P456</accession>
<evidence type="ECO:0000256" key="15">
    <source>
        <dbReference type="PROSITE-ProRule" id="PRU00803"/>
    </source>
</evidence>
<keyword evidence="11 16" id="KW-0472">Membrane</keyword>
<dbReference type="GO" id="GO:0033627">
    <property type="term" value="P:cell adhesion mediated by integrin"/>
    <property type="evidence" value="ECO:0007669"/>
    <property type="project" value="TreeGrafter"/>
</dbReference>
<dbReference type="GO" id="GO:0007229">
    <property type="term" value="P:integrin-mediated signaling pathway"/>
    <property type="evidence" value="ECO:0007669"/>
    <property type="project" value="UniProtKB-KW"/>
</dbReference>
<dbReference type="InterPro" id="IPR048286">
    <property type="entry name" value="Integrin_alpha_Ig-like_3"/>
</dbReference>
<dbReference type="Gene3D" id="2.60.40.1530">
    <property type="entry name" value="ntegrin, alpha v. Chain A, domain 4"/>
    <property type="match status" value="1"/>
</dbReference>
<evidence type="ECO:0000256" key="7">
    <source>
        <dbReference type="ARBA" id="ARBA00022837"/>
    </source>
</evidence>
<comment type="subcellular location">
    <subcellularLocation>
        <location evidence="1 16">Membrane</location>
        <topology evidence="1 16">Single-pass type I membrane protein</topology>
    </subcellularLocation>
</comment>
<evidence type="ECO:0000256" key="14">
    <source>
        <dbReference type="ARBA" id="ARBA00023180"/>
    </source>
</evidence>
<dbReference type="InterPro" id="IPR048285">
    <property type="entry name" value="Integrin_alpha_Ig-like_2"/>
</dbReference>
<feature type="signal peptide" evidence="16">
    <location>
        <begin position="1"/>
        <end position="17"/>
    </location>
</feature>
<feature type="repeat" description="FG-GAP" evidence="15">
    <location>
        <begin position="639"/>
        <end position="699"/>
    </location>
</feature>
<reference evidence="18" key="1">
    <citation type="submission" date="2014-08" db="EMBL/GenBank/DDBJ databases">
        <authorList>
            <person name="Senf B."/>
            <person name="Petzold A."/>
            <person name="Downie B.R."/>
            <person name="Koch P."/>
            <person name="Platzer M."/>
        </authorList>
    </citation>
    <scope>NUCLEOTIDE SEQUENCE [LARGE SCALE GENOMIC DNA]</scope>
    <source>
        <strain evidence="18">GRZ</strain>
    </source>
</reference>
<dbReference type="Gene3D" id="1.20.5.930">
    <property type="entry name" value="Bicelle-embedded integrin alpha(iib) transmembrane segment"/>
    <property type="match status" value="1"/>
</dbReference>
<keyword evidence="10 16" id="KW-0401">Integrin</keyword>
<dbReference type="PROSITE" id="PS50234">
    <property type="entry name" value="VWFA"/>
    <property type="match status" value="1"/>
</dbReference>
<dbReference type="GO" id="GO:0009897">
    <property type="term" value="C:external side of plasma membrane"/>
    <property type="evidence" value="ECO:0007669"/>
    <property type="project" value="TreeGrafter"/>
</dbReference>
<dbReference type="GO" id="GO:0005178">
    <property type="term" value="F:integrin binding"/>
    <property type="evidence" value="ECO:0007669"/>
    <property type="project" value="TreeGrafter"/>
</dbReference>
<dbReference type="Gene3D" id="2.60.40.1510">
    <property type="entry name" value="ntegrin, alpha v. Chain A, domain 3"/>
    <property type="match status" value="1"/>
</dbReference>
<dbReference type="SUPFAM" id="SSF69179">
    <property type="entry name" value="Integrin domains"/>
    <property type="match status" value="3"/>
</dbReference>
<evidence type="ECO:0000259" key="17">
    <source>
        <dbReference type="PROSITE" id="PS50234"/>
    </source>
</evidence>
<feature type="transmembrane region" description="Helical" evidence="16">
    <location>
        <begin position="1172"/>
        <end position="1194"/>
    </location>
</feature>
<dbReference type="InterPro" id="IPR032695">
    <property type="entry name" value="Integrin_dom_sf"/>
</dbReference>
<dbReference type="InterPro" id="IPR036465">
    <property type="entry name" value="vWFA_dom_sf"/>
</dbReference>
<reference evidence="18" key="2">
    <citation type="submission" date="2025-08" db="UniProtKB">
        <authorList>
            <consortium name="Ensembl"/>
        </authorList>
    </citation>
    <scope>IDENTIFICATION</scope>
</reference>
<dbReference type="SMART" id="SM00327">
    <property type="entry name" value="VWA"/>
    <property type="match status" value="1"/>
</dbReference>
<dbReference type="SUPFAM" id="SSF69318">
    <property type="entry name" value="Integrin alpha N-terminal domain"/>
    <property type="match status" value="1"/>
</dbReference>
<dbReference type="GO" id="GO:0046872">
    <property type="term" value="F:metal ion binding"/>
    <property type="evidence" value="ECO:0007669"/>
    <property type="project" value="UniProtKB-KW"/>
</dbReference>
<dbReference type="GO" id="GO:0007160">
    <property type="term" value="P:cell-matrix adhesion"/>
    <property type="evidence" value="ECO:0007669"/>
    <property type="project" value="TreeGrafter"/>
</dbReference>
<keyword evidence="8 16" id="KW-0130">Cell adhesion</keyword>
<dbReference type="AlphaFoldDB" id="A0A8C6P456"/>
<dbReference type="SUPFAM" id="SSF53300">
    <property type="entry name" value="vWA-like"/>
    <property type="match status" value="1"/>
</dbReference>
<evidence type="ECO:0000256" key="9">
    <source>
        <dbReference type="ARBA" id="ARBA00022989"/>
    </source>
</evidence>
<feature type="repeat" description="FG-GAP" evidence="15">
    <location>
        <begin position="460"/>
        <end position="512"/>
    </location>
</feature>
<evidence type="ECO:0000256" key="6">
    <source>
        <dbReference type="ARBA" id="ARBA00022737"/>
    </source>
</evidence>
<reference evidence="18" key="3">
    <citation type="submission" date="2025-09" db="UniProtKB">
        <authorList>
            <consortium name="Ensembl"/>
        </authorList>
    </citation>
    <scope>IDENTIFICATION</scope>
</reference>
<dbReference type="SMART" id="SM00191">
    <property type="entry name" value="Int_alpha"/>
    <property type="match status" value="5"/>
</dbReference>
<dbReference type="InterPro" id="IPR002035">
    <property type="entry name" value="VWF_A"/>
</dbReference>
<dbReference type="Pfam" id="PF20805">
    <property type="entry name" value="Integrin_A_Ig_2"/>
    <property type="match status" value="1"/>
</dbReference>
<evidence type="ECO:0000313" key="19">
    <source>
        <dbReference type="Proteomes" id="UP000694548"/>
    </source>
</evidence>
<name>A0A8C6P456_NOTFU</name>
<dbReference type="Gene3D" id="2.60.40.1460">
    <property type="entry name" value="Integrin domains. Chain A, domain 2"/>
    <property type="match status" value="1"/>
</dbReference>
<protein>
    <submittedName>
        <fullName evidence="18">Integrin subunit alpha 2</fullName>
    </submittedName>
</protein>
<evidence type="ECO:0000256" key="4">
    <source>
        <dbReference type="ARBA" id="ARBA00022723"/>
    </source>
</evidence>
<keyword evidence="9 16" id="KW-1133">Transmembrane helix</keyword>
<organism evidence="18 19">
    <name type="scientific">Nothobranchius furzeri</name>
    <name type="common">Turquoise killifish</name>
    <dbReference type="NCBI Taxonomy" id="105023"/>
    <lineage>
        <taxon>Eukaryota</taxon>
        <taxon>Metazoa</taxon>
        <taxon>Chordata</taxon>
        <taxon>Craniata</taxon>
        <taxon>Vertebrata</taxon>
        <taxon>Euteleostomi</taxon>
        <taxon>Actinopterygii</taxon>
        <taxon>Neopterygii</taxon>
        <taxon>Teleostei</taxon>
        <taxon>Neoteleostei</taxon>
        <taxon>Acanthomorphata</taxon>
        <taxon>Ovalentaria</taxon>
        <taxon>Atherinomorphae</taxon>
        <taxon>Cyprinodontiformes</taxon>
        <taxon>Nothobranchiidae</taxon>
        <taxon>Nothobranchius</taxon>
    </lineage>
</organism>
<keyword evidence="12" id="KW-1015">Disulfide bond</keyword>
<dbReference type="GO" id="GO:0098609">
    <property type="term" value="P:cell-cell adhesion"/>
    <property type="evidence" value="ECO:0007669"/>
    <property type="project" value="TreeGrafter"/>
</dbReference>
<feature type="repeat" description="FG-GAP" evidence="15">
    <location>
        <begin position="71"/>
        <end position="129"/>
    </location>
</feature>
<evidence type="ECO:0000256" key="3">
    <source>
        <dbReference type="ARBA" id="ARBA00022692"/>
    </source>
</evidence>
<feature type="repeat" description="FG-GAP" evidence="15">
    <location>
        <begin position="514"/>
        <end position="576"/>
    </location>
</feature>
<dbReference type="InterPro" id="IPR013649">
    <property type="entry name" value="Integrin_alpha_Ig-like_1"/>
</dbReference>
<dbReference type="GO" id="GO:0008305">
    <property type="term" value="C:integrin complex"/>
    <property type="evidence" value="ECO:0007669"/>
    <property type="project" value="InterPro"/>
</dbReference>
<feature type="repeat" description="FG-GAP" evidence="15">
    <location>
        <begin position="577"/>
        <end position="635"/>
    </location>
</feature>
<keyword evidence="4" id="KW-0479">Metal-binding</keyword>
<dbReference type="PANTHER" id="PTHR23220:SF23">
    <property type="entry name" value="INTEGRIN ALPHA-2"/>
    <property type="match status" value="1"/>
</dbReference>
<evidence type="ECO:0000313" key="18">
    <source>
        <dbReference type="Ensembl" id="ENSNFUP00015038079.1"/>
    </source>
</evidence>
<dbReference type="Ensembl" id="ENSNFUT00015039763.1">
    <property type="protein sequence ID" value="ENSNFUP00015038079.1"/>
    <property type="gene ID" value="ENSNFUG00015018385.1"/>
</dbReference>
<dbReference type="PRINTS" id="PR00453">
    <property type="entry name" value="VWFADOMAIN"/>
</dbReference>
<keyword evidence="14" id="KW-0325">Glycoprotein</keyword>
<evidence type="ECO:0000256" key="16">
    <source>
        <dbReference type="RuleBase" id="RU003762"/>
    </source>
</evidence>
<dbReference type="InterPro" id="IPR013519">
    <property type="entry name" value="Int_alpha_beta-p"/>
</dbReference>